<gene>
    <name evidence="6" type="ordered locus">Sinac_3969</name>
</gene>
<feature type="compositionally biased region" description="Low complexity" evidence="3">
    <location>
        <begin position="300"/>
        <end position="316"/>
    </location>
</feature>
<dbReference type="PANTHER" id="PTHR10827">
    <property type="entry name" value="RETICULOCALBIN"/>
    <property type="match status" value="1"/>
</dbReference>
<evidence type="ECO:0000256" key="1">
    <source>
        <dbReference type="ARBA" id="ARBA00022723"/>
    </source>
</evidence>
<sequence>MTFATPCVALALALTVTAAAGPPEEAAKTEGEAERNVVFLGEERPVFLRLRVMAGDRPFDAAWLDSIRTIHACLDLDGDGKLTEKEADRGALAALVRLATGGATTLLRGELDVHPKDGVVSIDELAEALRPVIGPFRVQVGRLAINRTDALFDHLDRDKDGALTRTELAAIAGSLRRLDLDDNEMISATELEPFNSPTAMAVAGNAADRQARLIAVPPVVELVAGVSSLRLARLLLKKYDKGRGDVPGRPDGKLSPEEFAIDPDAFASADANHDGALSTEELRKFLAQAPVDLDLEINLSPDASGSGSGPGRATTRIRGDGGLAKGTEVRQLADGDVEIAVGRIRLDIHVDQGDAVAENARRIYQRLFKAADANKDGYLEGKELPAENNDAPVQVQVQGQVSPLAGLVKVIDRDGDGKLYEKELMEFADRQSEAARGRLVLTASDQGRAIFGILDLDRDRRLSAREVMRTVDRITSWDGDSDGRVTADEIPYHFQVNIARGELTGLIGGGGAGNNVVAPQAMMAAPKPAALTAGPDWFRQMDRNHDGDISRREFLGPRTEFDRLDRDKDGLIDAEEAEAGAGAASRGNAGP</sequence>
<proteinExistence type="predicted"/>
<dbReference type="AlphaFoldDB" id="L0DH64"/>
<feature type="domain" description="EF-hand" evidence="5">
    <location>
        <begin position="143"/>
        <end position="178"/>
    </location>
</feature>
<evidence type="ECO:0000313" key="7">
    <source>
        <dbReference type="Proteomes" id="UP000010798"/>
    </source>
</evidence>
<dbReference type="RefSeq" id="WP_015247327.1">
    <property type="nucleotide sequence ID" value="NC_019892.1"/>
</dbReference>
<feature type="compositionally biased region" description="Basic and acidic residues" evidence="3">
    <location>
        <begin position="542"/>
        <end position="571"/>
    </location>
</feature>
<name>L0DH64_SINAD</name>
<reference evidence="6 7" key="1">
    <citation type="submission" date="2012-02" db="EMBL/GenBank/DDBJ databases">
        <title>Complete sequence of chromosome of Singulisphaera acidiphila DSM 18658.</title>
        <authorList>
            <consortium name="US DOE Joint Genome Institute (JGI-PGF)"/>
            <person name="Lucas S."/>
            <person name="Copeland A."/>
            <person name="Lapidus A."/>
            <person name="Glavina del Rio T."/>
            <person name="Dalin E."/>
            <person name="Tice H."/>
            <person name="Bruce D."/>
            <person name="Goodwin L."/>
            <person name="Pitluck S."/>
            <person name="Peters L."/>
            <person name="Ovchinnikova G."/>
            <person name="Chertkov O."/>
            <person name="Kyrpides N."/>
            <person name="Mavromatis K."/>
            <person name="Ivanova N."/>
            <person name="Brettin T."/>
            <person name="Detter J.C."/>
            <person name="Han C."/>
            <person name="Larimer F."/>
            <person name="Land M."/>
            <person name="Hauser L."/>
            <person name="Markowitz V."/>
            <person name="Cheng J.-F."/>
            <person name="Hugenholtz P."/>
            <person name="Woyke T."/>
            <person name="Wu D."/>
            <person name="Tindall B."/>
            <person name="Pomrenke H."/>
            <person name="Brambilla E."/>
            <person name="Klenk H.-P."/>
            <person name="Eisen J.A."/>
        </authorList>
    </citation>
    <scope>NUCLEOTIDE SEQUENCE [LARGE SCALE GENOMIC DNA]</scope>
    <source>
        <strain evidence="7">ATCC BAA-1392 / DSM 18658 / VKM B-2454 / MOB10</strain>
    </source>
</reference>
<feature type="region of interest" description="Disordered" evidence="3">
    <location>
        <begin position="298"/>
        <end position="321"/>
    </location>
</feature>
<organism evidence="6 7">
    <name type="scientific">Singulisphaera acidiphila (strain ATCC BAA-1392 / DSM 18658 / VKM B-2454 / MOB10)</name>
    <dbReference type="NCBI Taxonomy" id="886293"/>
    <lineage>
        <taxon>Bacteria</taxon>
        <taxon>Pseudomonadati</taxon>
        <taxon>Planctomycetota</taxon>
        <taxon>Planctomycetia</taxon>
        <taxon>Isosphaerales</taxon>
        <taxon>Isosphaeraceae</taxon>
        <taxon>Singulisphaera</taxon>
    </lineage>
</organism>
<evidence type="ECO:0000256" key="2">
    <source>
        <dbReference type="ARBA" id="ARBA00022737"/>
    </source>
</evidence>
<accession>L0DH64</accession>
<dbReference type="Pfam" id="PF13202">
    <property type="entry name" value="EF-hand_5"/>
    <property type="match status" value="5"/>
</dbReference>
<dbReference type="SMART" id="SM00054">
    <property type="entry name" value="EFh"/>
    <property type="match status" value="5"/>
</dbReference>
<dbReference type="PROSITE" id="PS50222">
    <property type="entry name" value="EF_HAND_2"/>
    <property type="match status" value="3"/>
</dbReference>
<keyword evidence="4" id="KW-0732">Signal</keyword>
<dbReference type="PANTHER" id="PTHR10827:SF98">
    <property type="entry name" value="45 KDA CALCIUM-BINDING PROTEIN"/>
    <property type="match status" value="1"/>
</dbReference>
<evidence type="ECO:0000313" key="6">
    <source>
        <dbReference type="EMBL" id="AGA28195.1"/>
    </source>
</evidence>
<feature type="chain" id="PRO_5003940843" description="EF-hand domain-containing protein" evidence="4">
    <location>
        <begin position="21"/>
        <end position="591"/>
    </location>
</feature>
<dbReference type="InterPro" id="IPR018247">
    <property type="entry name" value="EF_Hand_1_Ca_BS"/>
</dbReference>
<dbReference type="HOGENOM" id="CLU_468262_0_0_0"/>
<dbReference type="InterPro" id="IPR011992">
    <property type="entry name" value="EF-hand-dom_pair"/>
</dbReference>
<feature type="domain" description="EF-hand" evidence="5">
    <location>
        <begin position="264"/>
        <end position="292"/>
    </location>
</feature>
<dbReference type="OrthoDB" id="260830at2"/>
<protein>
    <recommendedName>
        <fullName evidence="5">EF-hand domain-containing protein</fullName>
    </recommendedName>
</protein>
<dbReference type="KEGG" id="saci:Sinac_3969"/>
<feature type="signal peptide" evidence="4">
    <location>
        <begin position="1"/>
        <end position="20"/>
    </location>
</feature>
<dbReference type="PROSITE" id="PS00018">
    <property type="entry name" value="EF_HAND_1"/>
    <property type="match status" value="5"/>
</dbReference>
<evidence type="ECO:0000256" key="3">
    <source>
        <dbReference type="SAM" id="MobiDB-lite"/>
    </source>
</evidence>
<dbReference type="InterPro" id="IPR002048">
    <property type="entry name" value="EF_hand_dom"/>
</dbReference>
<keyword evidence="2" id="KW-0677">Repeat</keyword>
<evidence type="ECO:0000259" key="5">
    <source>
        <dbReference type="PROSITE" id="PS50222"/>
    </source>
</evidence>
<dbReference type="STRING" id="886293.Sinac_3969"/>
<keyword evidence="1" id="KW-0479">Metal-binding</keyword>
<dbReference type="Gene3D" id="1.10.238.10">
    <property type="entry name" value="EF-hand"/>
    <property type="match status" value="4"/>
</dbReference>
<feature type="domain" description="EF-hand" evidence="5">
    <location>
        <begin position="561"/>
        <end position="587"/>
    </location>
</feature>
<dbReference type="SUPFAM" id="SSF47473">
    <property type="entry name" value="EF-hand"/>
    <property type="match status" value="3"/>
</dbReference>
<dbReference type="Proteomes" id="UP000010798">
    <property type="component" value="Chromosome"/>
</dbReference>
<keyword evidence="7" id="KW-1185">Reference proteome</keyword>
<dbReference type="GO" id="GO:0005509">
    <property type="term" value="F:calcium ion binding"/>
    <property type="evidence" value="ECO:0007669"/>
    <property type="project" value="InterPro"/>
</dbReference>
<dbReference type="eggNOG" id="COG5126">
    <property type="taxonomic scope" value="Bacteria"/>
</dbReference>
<evidence type="ECO:0000256" key="4">
    <source>
        <dbReference type="SAM" id="SignalP"/>
    </source>
</evidence>
<dbReference type="EMBL" id="CP003364">
    <property type="protein sequence ID" value="AGA28195.1"/>
    <property type="molecule type" value="Genomic_DNA"/>
</dbReference>
<feature type="region of interest" description="Disordered" evidence="3">
    <location>
        <begin position="542"/>
        <end position="591"/>
    </location>
</feature>